<evidence type="ECO:0000259" key="2">
    <source>
        <dbReference type="Pfam" id="PF13699"/>
    </source>
</evidence>
<feature type="region of interest" description="Disordered" evidence="1">
    <location>
        <begin position="162"/>
        <end position="191"/>
    </location>
</feature>
<feature type="region of interest" description="Disordered" evidence="1">
    <location>
        <begin position="260"/>
        <end position="306"/>
    </location>
</feature>
<dbReference type="InterPro" id="IPR025295">
    <property type="entry name" value="eCIS_core_dom"/>
</dbReference>
<feature type="compositionally biased region" description="Polar residues" evidence="1">
    <location>
        <begin position="173"/>
        <end position="184"/>
    </location>
</feature>
<sequence>MFSYTNKTTSSAPLLQAKAGSNTFFRKAGEESFFGTKEPPTFFNKPIQAKLTVSTPDDPHEKEADAVADKVMRMHEPVKAPGQKQDALQRKEEEEVHAKHEAPVISKIYCKAAGEEKLHAKLETVVHAKAQASEAAPVNISAGSNQTTDNVISLYHSDVIQQSGRGPPASSIPFEQTLSSSKGNGSALPDDTKQFMESRFNADFSGVRVHTDQTATQLTSSVNAKAFAHGNDIYFNKDQFSPHSNGGGTLLAHELTHTIQQGASKSNTTVSNKTAAKESTASEIEPSKNESHATEIARKEDTEHVDKKSIAENAVQTKISTDNPPVQNNIVATKTEIISPEKLQPKEEEHQKEEGKESTIYPSLQLKYDSAIDRKKCHCSDETHADKKCVDCKLQTAYQNNNFDIHNNINDTATGTASERGPPLAVQRSEEKIQRSPVDDALGYAGPLSECLSISEGIDIACVKRKAQQVALHIPGYKALRVVLGEDPITGESIAFNGRNFIEACFDIVPGGELLYRKLDEIHKLDDAAKWIDGKIAFVKEKVEGLKAAISAFLHGIEATDITSPLEVLKRGANIVFGFIKSVVDFAISSAKELLKMIKDFLLDKIVDFIKTQTTAYPLLTVILGKDPITEKEVARNGTNILNALLELGGDEGREQRKQMQETGTFKKVANFIDEGIAIFSSAYQEIVNAFHNIWNVITIQSLMDPIGTFSKIYNEFAGPIKKVWDFVKRVGAEILKFIKEVLMVRLSTWAKTVKGYTMVTVIIGKDPFTDAVVPRTVENIIHGFMSLMDGGEEQFNQMKESGAIAKAEQKINAAVKKLNMTPQAIIQLFIDLWNSFSIKDLANPIAAFQRILAKFGEPIARLIAFVVEIVKIVVEVILIIMQFPFDLINNIIAKAMQAFEKIKADPIGFLKNLLRAIKEGFMKFFDNILKHLLAGLTGWLMSELKDANVKAPADFSLKTIIGWVLDLLGISMEKIWDKLAKHPRIGPARVAKIRGMINKLEGIWTFIKDVQERGMAAIWDKIVEKLNNLWDTVLDAIKNWIMEQIVNKMVTKLLSMLDPTGIMAVVNSAIALYKAIQSFIKYLKQMLEIVNSFVEGTVEIANGNTKQAATFLEGTLARGVPVVIGFLANQIGLSGVGKKVGEMIEKVRDMVDKALTWLVNKAVDTAFKVIDKIMGKGGEDDPKKDLGKDQNYVEDFSIGSEGHKITTSVKNNQFIVTMASNEDLPLEARISKAIASVGNDSTRDQKEKNDIMKYLNPALVKVKSLRSDYETYVNTVKVIDFSGFVKPKITAIISSLRPLEKYKVEGIHDLISAPKKRKIPSGFNIRKNLYDKTAANEWKELSKKTRAKDVSNRSKKCFELKKLFDDKTNPGNESSAISEWKNFKDTEYIPSWAPPITLYDHARDFSKFEYEADHKDSLGVFWNASEKNKGDNDRKASLLQESNLQVLTKEANGKKSGVPFDRIVGDDFESAVVLSPKGSNKLGDLAFEEG</sequence>
<dbReference type="InterPro" id="IPR016024">
    <property type="entry name" value="ARM-type_fold"/>
</dbReference>
<protein>
    <submittedName>
        <fullName evidence="3">DUF4157 domain-containing protein</fullName>
    </submittedName>
</protein>
<dbReference type="SUPFAM" id="SSF48371">
    <property type="entry name" value="ARM repeat"/>
    <property type="match status" value="1"/>
</dbReference>
<evidence type="ECO:0000313" key="3">
    <source>
        <dbReference type="EMBL" id="MBV4360532.1"/>
    </source>
</evidence>
<organism evidence="3 4">
    <name type="scientific">Pinibacter aurantiacus</name>
    <dbReference type="NCBI Taxonomy" id="2851599"/>
    <lineage>
        <taxon>Bacteria</taxon>
        <taxon>Pseudomonadati</taxon>
        <taxon>Bacteroidota</taxon>
        <taxon>Chitinophagia</taxon>
        <taxon>Chitinophagales</taxon>
        <taxon>Chitinophagaceae</taxon>
        <taxon>Pinibacter</taxon>
    </lineage>
</organism>
<name>A0A9E2SF64_9BACT</name>
<evidence type="ECO:0000313" key="4">
    <source>
        <dbReference type="Proteomes" id="UP000812270"/>
    </source>
</evidence>
<gene>
    <name evidence="3" type="ORF">KTO63_25435</name>
</gene>
<comment type="caution">
    <text evidence="3">The sequence shown here is derived from an EMBL/GenBank/DDBJ whole genome shotgun (WGS) entry which is preliminary data.</text>
</comment>
<dbReference type="Proteomes" id="UP000812270">
    <property type="component" value="Unassembled WGS sequence"/>
</dbReference>
<dbReference type="Pfam" id="PF13699">
    <property type="entry name" value="eCIS_core"/>
    <property type="match status" value="1"/>
</dbReference>
<feature type="compositionally biased region" description="Polar residues" evidence="1">
    <location>
        <begin position="260"/>
        <end position="282"/>
    </location>
</feature>
<evidence type="ECO:0000256" key="1">
    <source>
        <dbReference type="SAM" id="MobiDB-lite"/>
    </source>
</evidence>
<reference evidence="3" key="1">
    <citation type="submission" date="2021-06" db="EMBL/GenBank/DDBJ databases">
        <authorList>
            <person name="Huq M.A."/>
        </authorList>
    </citation>
    <scope>NUCLEOTIDE SEQUENCE</scope>
    <source>
        <strain evidence="3">MAH-26</strain>
    </source>
</reference>
<feature type="domain" description="eCIS core" evidence="2">
    <location>
        <begin position="188"/>
        <end position="263"/>
    </location>
</feature>
<accession>A0A9E2SF64</accession>
<keyword evidence="4" id="KW-1185">Reference proteome</keyword>
<proteinExistence type="predicted"/>
<feature type="compositionally biased region" description="Basic and acidic residues" evidence="1">
    <location>
        <begin position="285"/>
        <end position="306"/>
    </location>
</feature>
<dbReference type="EMBL" id="JAHSPG010000018">
    <property type="protein sequence ID" value="MBV4360532.1"/>
    <property type="molecule type" value="Genomic_DNA"/>
</dbReference>